<dbReference type="OrthoDB" id="6127264at2759"/>
<feature type="compositionally biased region" description="Low complexity" evidence="6">
    <location>
        <begin position="119"/>
        <end position="130"/>
    </location>
</feature>
<dbReference type="Pfam" id="PF00084">
    <property type="entry name" value="Sushi"/>
    <property type="match status" value="2"/>
</dbReference>
<dbReference type="AlphaFoldDB" id="A0A7J5YEJ0"/>
<dbReference type="Proteomes" id="UP000518266">
    <property type="component" value="Unassembled WGS sequence"/>
</dbReference>
<sequence>MEWDQPGYHRALIPLLLNLQPVKEAGRRPLHSQRGNVDLHHGGGWDSDHPHTQQVGGEKSQRQSEGCYQEQGSSRDRHPPATARAPQTHRTHPNRPQPGPELQGTHSTYMGVDEDVLNPSTRSSRSPSSSKAGLQKTFCGKRNRKKSFRNSFTVLNKSESAERTEPLGGGGGRTGEREMGSKSDHVLPLQGGMEGSVLTYHCGPDQYPFPVSSRLCGDDWEWSVMRSNNGRQISRAICKDILCPAQLQLDHGDFWPRDQWARVGTTQTFSCQEGFTLYGSAQRNCTMSGEWTGTTPICDNHADDCSNPGIPPGAQRSEGRFQTGEKVIYRCQAGLDLLGSAERECLENREWSGSTPRCQGTHMFDSPSVVAAAMAGSLAGVMDVISPDSKKTG</sequence>
<feature type="compositionally biased region" description="Basic residues" evidence="6">
    <location>
        <begin position="139"/>
        <end position="148"/>
    </location>
</feature>
<evidence type="ECO:0000256" key="6">
    <source>
        <dbReference type="SAM" id="MobiDB-lite"/>
    </source>
</evidence>
<evidence type="ECO:0000256" key="3">
    <source>
        <dbReference type="ARBA" id="ARBA00023157"/>
    </source>
</evidence>
<protein>
    <recommendedName>
        <fullName evidence="7">Sushi domain-containing protein</fullName>
    </recommendedName>
</protein>
<comment type="caution">
    <text evidence="5">Lacks conserved residue(s) required for the propagation of feature annotation.</text>
</comment>
<feature type="domain" description="Sushi" evidence="7">
    <location>
        <begin position="241"/>
        <end position="300"/>
    </location>
</feature>
<accession>A0A7J5YEJ0</accession>
<dbReference type="GO" id="GO:0070062">
    <property type="term" value="C:extracellular exosome"/>
    <property type="evidence" value="ECO:0007669"/>
    <property type="project" value="TreeGrafter"/>
</dbReference>
<dbReference type="SMART" id="SM00032">
    <property type="entry name" value="CCP"/>
    <property type="match status" value="2"/>
</dbReference>
<feature type="compositionally biased region" description="Polar residues" evidence="6">
    <location>
        <begin position="149"/>
        <end position="158"/>
    </location>
</feature>
<feature type="compositionally biased region" description="Polar residues" evidence="6">
    <location>
        <begin position="63"/>
        <end position="72"/>
    </location>
</feature>
<dbReference type="GO" id="GO:0006956">
    <property type="term" value="P:complement activation"/>
    <property type="evidence" value="ECO:0007669"/>
    <property type="project" value="TreeGrafter"/>
</dbReference>
<evidence type="ECO:0000256" key="2">
    <source>
        <dbReference type="ARBA" id="ARBA00022737"/>
    </source>
</evidence>
<reference evidence="8 9" key="1">
    <citation type="submission" date="2020-03" db="EMBL/GenBank/DDBJ databases">
        <title>Dissostichus mawsoni Genome sequencing and assembly.</title>
        <authorList>
            <person name="Park H."/>
        </authorList>
    </citation>
    <scope>NUCLEOTIDE SEQUENCE [LARGE SCALE GENOMIC DNA]</scope>
    <source>
        <strain evidence="8">DM0001</strain>
        <tissue evidence="8">Muscle</tissue>
    </source>
</reference>
<dbReference type="GO" id="GO:0009617">
    <property type="term" value="P:response to bacterium"/>
    <property type="evidence" value="ECO:0007669"/>
    <property type="project" value="TreeGrafter"/>
</dbReference>
<comment type="caution">
    <text evidence="8">The sequence shown here is derived from an EMBL/GenBank/DDBJ whole genome shotgun (WGS) entry which is preliminary data.</text>
</comment>
<evidence type="ECO:0000256" key="5">
    <source>
        <dbReference type="PROSITE-ProRule" id="PRU00302"/>
    </source>
</evidence>
<feature type="region of interest" description="Disordered" evidence="6">
    <location>
        <begin position="26"/>
        <end position="182"/>
    </location>
</feature>
<keyword evidence="2" id="KW-0677">Repeat</keyword>
<keyword evidence="4" id="KW-0325">Glycoprotein</keyword>
<feature type="domain" description="Sushi" evidence="7">
    <location>
        <begin position="303"/>
        <end position="360"/>
    </location>
</feature>
<evidence type="ECO:0000313" key="8">
    <source>
        <dbReference type="EMBL" id="KAF3847886.1"/>
    </source>
</evidence>
<dbReference type="EMBL" id="JAAKFY010000013">
    <property type="protein sequence ID" value="KAF3847886.1"/>
    <property type="molecule type" value="Genomic_DNA"/>
</dbReference>
<dbReference type="InterPro" id="IPR000436">
    <property type="entry name" value="Sushi_SCR_CCP_dom"/>
</dbReference>
<dbReference type="PANTHER" id="PTHR46393">
    <property type="entry name" value="SUSHI DOMAIN-CONTAINING PROTEIN"/>
    <property type="match status" value="1"/>
</dbReference>
<gene>
    <name evidence="8" type="ORF">F7725_020914</name>
</gene>
<proteinExistence type="predicted"/>
<dbReference type="PANTHER" id="PTHR46393:SF8">
    <property type="entry name" value="COMPLEMENT C2"/>
    <property type="match status" value="1"/>
</dbReference>
<feature type="disulfide bond" evidence="5">
    <location>
        <begin position="271"/>
        <end position="298"/>
    </location>
</feature>
<keyword evidence="9" id="KW-1185">Reference proteome</keyword>
<feature type="disulfide bond" evidence="5">
    <location>
        <begin position="331"/>
        <end position="358"/>
    </location>
</feature>
<dbReference type="SUPFAM" id="SSF57535">
    <property type="entry name" value="Complement control module/SCR domain"/>
    <property type="match status" value="2"/>
</dbReference>
<evidence type="ECO:0000259" key="7">
    <source>
        <dbReference type="PROSITE" id="PS50923"/>
    </source>
</evidence>
<organism evidence="8 9">
    <name type="scientific">Dissostichus mawsoni</name>
    <name type="common">Antarctic cod</name>
    <dbReference type="NCBI Taxonomy" id="36200"/>
    <lineage>
        <taxon>Eukaryota</taxon>
        <taxon>Metazoa</taxon>
        <taxon>Chordata</taxon>
        <taxon>Craniata</taxon>
        <taxon>Vertebrata</taxon>
        <taxon>Euteleostomi</taxon>
        <taxon>Actinopterygii</taxon>
        <taxon>Neopterygii</taxon>
        <taxon>Teleostei</taxon>
        <taxon>Neoteleostei</taxon>
        <taxon>Acanthomorphata</taxon>
        <taxon>Eupercaria</taxon>
        <taxon>Perciformes</taxon>
        <taxon>Notothenioidei</taxon>
        <taxon>Nototheniidae</taxon>
        <taxon>Dissostichus</taxon>
    </lineage>
</organism>
<dbReference type="InterPro" id="IPR035976">
    <property type="entry name" value="Sushi/SCR/CCP_sf"/>
</dbReference>
<keyword evidence="1 5" id="KW-0768">Sushi</keyword>
<evidence type="ECO:0000313" key="9">
    <source>
        <dbReference type="Proteomes" id="UP000518266"/>
    </source>
</evidence>
<evidence type="ECO:0000256" key="1">
    <source>
        <dbReference type="ARBA" id="ARBA00022659"/>
    </source>
</evidence>
<dbReference type="Gene3D" id="2.10.70.10">
    <property type="entry name" value="Complement Module, domain 1"/>
    <property type="match status" value="3"/>
</dbReference>
<feature type="compositionally biased region" description="Basic and acidic residues" evidence="6">
    <location>
        <begin position="37"/>
        <end position="51"/>
    </location>
</feature>
<keyword evidence="3 5" id="KW-1015">Disulfide bond</keyword>
<name>A0A7J5YEJ0_DISMA</name>
<evidence type="ECO:0000256" key="4">
    <source>
        <dbReference type="ARBA" id="ARBA00023180"/>
    </source>
</evidence>
<dbReference type="CDD" id="cd00033">
    <property type="entry name" value="CCP"/>
    <property type="match status" value="2"/>
</dbReference>
<dbReference type="PROSITE" id="PS50923">
    <property type="entry name" value="SUSHI"/>
    <property type="match status" value="2"/>
</dbReference>